<accession>A0ABW2JH55</accession>
<keyword evidence="5" id="KW-1185">Reference proteome</keyword>
<protein>
    <submittedName>
        <fullName evidence="4">GNAT family N-acetyltransferase</fullName>
        <ecNumber evidence="4">2.3.-.-</ecNumber>
    </submittedName>
</protein>
<dbReference type="RefSeq" id="WP_381829690.1">
    <property type="nucleotide sequence ID" value="NZ_JBHTCF010000004.1"/>
</dbReference>
<dbReference type="GO" id="GO:0016746">
    <property type="term" value="F:acyltransferase activity"/>
    <property type="evidence" value="ECO:0007669"/>
    <property type="project" value="UniProtKB-KW"/>
</dbReference>
<evidence type="ECO:0000256" key="1">
    <source>
        <dbReference type="ARBA" id="ARBA00022679"/>
    </source>
</evidence>
<proteinExistence type="predicted"/>
<evidence type="ECO:0000256" key="2">
    <source>
        <dbReference type="ARBA" id="ARBA00023315"/>
    </source>
</evidence>
<evidence type="ECO:0000313" key="5">
    <source>
        <dbReference type="Proteomes" id="UP001596523"/>
    </source>
</evidence>
<keyword evidence="1 4" id="KW-0808">Transferase</keyword>
<dbReference type="PROSITE" id="PS51186">
    <property type="entry name" value="GNAT"/>
    <property type="match status" value="1"/>
</dbReference>
<name>A0ABW2JH55_9ACTN</name>
<evidence type="ECO:0000313" key="4">
    <source>
        <dbReference type="EMBL" id="MFC7304823.1"/>
    </source>
</evidence>
<organism evidence="4 5">
    <name type="scientific">Streptomyces monticola</name>
    <dbReference type="NCBI Taxonomy" id="2666263"/>
    <lineage>
        <taxon>Bacteria</taxon>
        <taxon>Bacillati</taxon>
        <taxon>Actinomycetota</taxon>
        <taxon>Actinomycetes</taxon>
        <taxon>Kitasatosporales</taxon>
        <taxon>Streptomycetaceae</taxon>
        <taxon>Streptomyces</taxon>
    </lineage>
</organism>
<dbReference type="Proteomes" id="UP001596523">
    <property type="component" value="Unassembled WGS sequence"/>
</dbReference>
<dbReference type="PANTHER" id="PTHR43877">
    <property type="entry name" value="AMINOALKYLPHOSPHONATE N-ACETYLTRANSFERASE-RELATED-RELATED"/>
    <property type="match status" value="1"/>
</dbReference>
<gene>
    <name evidence="4" type="ORF">ACFQVC_11400</name>
</gene>
<keyword evidence="2 4" id="KW-0012">Acyltransferase</keyword>
<dbReference type="Gene3D" id="3.40.630.30">
    <property type="match status" value="1"/>
</dbReference>
<dbReference type="EC" id="2.3.-.-" evidence="4"/>
<reference evidence="5" key="1">
    <citation type="journal article" date="2019" name="Int. J. Syst. Evol. Microbiol.">
        <title>The Global Catalogue of Microorganisms (GCM) 10K type strain sequencing project: providing services to taxonomists for standard genome sequencing and annotation.</title>
        <authorList>
            <consortium name="The Broad Institute Genomics Platform"/>
            <consortium name="The Broad Institute Genome Sequencing Center for Infectious Disease"/>
            <person name="Wu L."/>
            <person name="Ma J."/>
        </authorList>
    </citation>
    <scope>NUCLEOTIDE SEQUENCE [LARGE SCALE GENOMIC DNA]</scope>
    <source>
        <strain evidence="5">SYNS20</strain>
    </source>
</reference>
<dbReference type="InterPro" id="IPR000182">
    <property type="entry name" value="GNAT_dom"/>
</dbReference>
<dbReference type="SUPFAM" id="SSF55729">
    <property type="entry name" value="Acyl-CoA N-acyltransferases (Nat)"/>
    <property type="match status" value="1"/>
</dbReference>
<evidence type="ECO:0000259" key="3">
    <source>
        <dbReference type="PROSITE" id="PS51186"/>
    </source>
</evidence>
<dbReference type="InterPro" id="IPR016181">
    <property type="entry name" value="Acyl_CoA_acyltransferase"/>
</dbReference>
<feature type="domain" description="N-acetyltransferase" evidence="3">
    <location>
        <begin position="24"/>
        <end position="159"/>
    </location>
</feature>
<dbReference type="CDD" id="cd04301">
    <property type="entry name" value="NAT_SF"/>
    <property type="match status" value="1"/>
</dbReference>
<dbReference type="EMBL" id="JBHTCF010000004">
    <property type="protein sequence ID" value="MFC7304823.1"/>
    <property type="molecule type" value="Genomic_DNA"/>
</dbReference>
<sequence length="167" mass="18067">MADTEELVRLRAFLLGSGPGSGSGHYVARTSEEAAAWRHNYRAWLAKLLPGSDAVHVAVIDGTDGLAACAIAVVDQRAPTHLCPDGQVGWVQTVVVDPAMRRRGLGLRVMGYVMDWFQERGIRTVFLQTTSAAADLYTRIGFQPTGEDTMIAVLSPPLNDDREALTS</sequence>
<dbReference type="Pfam" id="PF00583">
    <property type="entry name" value="Acetyltransf_1"/>
    <property type="match status" value="1"/>
</dbReference>
<dbReference type="InterPro" id="IPR050832">
    <property type="entry name" value="Bact_Acetyltransf"/>
</dbReference>
<comment type="caution">
    <text evidence="4">The sequence shown here is derived from an EMBL/GenBank/DDBJ whole genome shotgun (WGS) entry which is preliminary data.</text>
</comment>